<dbReference type="InterPro" id="IPR036034">
    <property type="entry name" value="PDZ_sf"/>
</dbReference>
<dbReference type="Pfam" id="PF17820">
    <property type="entry name" value="PDZ_6"/>
    <property type="match status" value="1"/>
</dbReference>
<dbReference type="PROSITE" id="PS50106">
    <property type="entry name" value="PDZ"/>
    <property type="match status" value="1"/>
</dbReference>
<evidence type="ECO:0000313" key="3">
    <source>
        <dbReference type="EMBL" id="SHK97708.1"/>
    </source>
</evidence>
<dbReference type="AlphaFoldDB" id="A0A150FPL9"/>
<dbReference type="Pfam" id="PF19238">
    <property type="entry name" value="Radical_SAM_2"/>
    <property type="match status" value="1"/>
</dbReference>
<dbReference type="Gene3D" id="3.20.20.70">
    <property type="entry name" value="Aldolase class I"/>
    <property type="match status" value="1"/>
</dbReference>
<gene>
    <name evidence="2" type="ORF">JWYL7_0642</name>
    <name evidence="3" type="ORF">SAMN05661008_01243</name>
</gene>
<dbReference type="Proteomes" id="UP000092605">
    <property type="component" value="Unassembled WGS sequence"/>
</dbReference>
<dbReference type="InterPro" id="IPR058240">
    <property type="entry name" value="rSAM_sf"/>
</dbReference>
<dbReference type="EMBL" id="FRBG01000008">
    <property type="protein sequence ID" value="SHK97708.1"/>
    <property type="molecule type" value="Genomic_DNA"/>
</dbReference>
<name>A0A150FPL9_CLOPD</name>
<dbReference type="InterPro" id="IPR041489">
    <property type="entry name" value="PDZ_6"/>
</dbReference>
<dbReference type="Pfam" id="PF04459">
    <property type="entry name" value="DUF512"/>
    <property type="match status" value="1"/>
</dbReference>
<dbReference type="InterPro" id="IPR001478">
    <property type="entry name" value="PDZ"/>
</dbReference>
<evidence type="ECO:0000313" key="5">
    <source>
        <dbReference type="Proteomes" id="UP000323392"/>
    </source>
</evidence>
<evidence type="ECO:0000259" key="1">
    <source>
        <dbReference type="PROSITE" id="PS50106"/>
    </source>
</evidence>
<dbReference type="EMBL" id="LSFY01000001">
    <property type="protein sequence ID" value="KXZ39567.1"/>
    <property type="molecule type" value="Genomic_DNA"/>
</dbReference>
<comment type="caution">
    <text evidence="2">The sequence shown here is derived from an EMBL/GenBank/DDBJ whole genome shotgun (WGS) entry which is preliminary data.</text>
</comment>
<organism evidence="2 4">
    <name type="scientific">Alkalithermobacter thermoalcaliphilus JW-YL-7 = DSM 7308</name>
    <dbReference type="NCBI Taxonomy" id="1121328"/>
    <lineage>
        <taxon>Bacteria</taxon>
        <taxon>Bacillati</taxon>
        <taxon>Bacillota</taxon>
        <taxon>Clostridia</taxon>
        <taxon>Peptostreptococcales</taxon>
        <taxon>Tepidibacteraceae</taxon>
        <taxon>Alkalithermobacter</taxon>
    </lineage>
</organism>
<dbReference type="Gene3D" id="2.30.42.10">
    <property type="match status" value="1"/>
</dbReference>
<protein>
    <submittedName>
        <fullName evidence="3">Radical SAM enzyme, TIGR03279 family</fullName>
    </submittedName>
</protein>
<dbReference type="PATRIC" id="fig|1121328.3.peg.646"/>
<dbReference type="SUPFAM" id="SSF50156">
    <property type="entry name" value="PDZ domain-like"/>
    <property type="match status" value="1"/>
</dbReference>
<keyword evidence="5" id="KW-1185">Reference proteome</keyword>
<dbReference type="Proteomes" id="UP000323392">
    <property type="component" value="Unassembled WGS sequence"/>
</dbReference>
<dbReference type="InterPro" id="IPR045375">
    <property type="entry name" value="Put_radical_SAM-like_N"/>
</dbReference>
<feature type="domain" description="PDZ" evidence="1">
    <location>
        <begin position="1"/>
        <end position="38"/>
    </location>
</feature>
<reference evidence="2 4" key="1">
    <citation type="submission" date="2016-02" db="EMBL/GenBank/DDBJ databases">
        <title>Draft genome sequence for Clostridium paradoxum JW-YL-7.</title>
        <authorList>
            <person name="Utturkar S.M."/>
            <person name="Lancaster A."/>
            <person name="Poole F.L."/>
            <person name="Adams M.W."/>
            <person name="Brown S.D."/>
        </authorList>
    </citation>
    <scope>NUCLEOTIDE SEQUENCE [LARGE SCALE GENOMIC DNA]</scope>
    <source>
        <strain evidence="2 4">JW-YL-7</strain>
    </source>
</reference>
<dbReference type="STRING" id="1121328.JWYL7_0642"/>
<proteinExistence type="predicted"/>
<accession>A0A150FPL9</accession>
<reference evidence="3 5" key="2">
    <citation type="submission" date="2016-11" db="EMBL/GenBank/DDBJ databases">
        <authorList>
            <person name="Varghese N."/>
            <person name="Submissions S."/>
        </authorList>
    </citation>
    <scope>NUCLEOTIDE SEQUENCE [LARGE SCALE GENOMIC DNA]</scope>
    <source>
        <strain evidence="3 5">DSM 7308</strain>
    </source>
</reference>
<sequence length="438" mass="50705">MSIDNIISKVYKKSIADELGIKEGDILLSINDQKIEDIIEYKFLICDEYLELKIQRGKQVYVYEIEKDYDEDIGIEFLNPIIDKTRSCKNKCIFCFIDQLPKGMRHTLYFKDDDSRLSFLQGNFITLTNMDENDIDKIIKYKISPLNISVHTTDSELRVKMLNNKNAGKIYDIMKRLAKANIQMNCQIVLCPGINDGKYLEKTIEDLAKLYPNVNSVAIVPVGVTKFREGLENLDTFDKESATKVIEYISCKQNQFLKTINTRFVFLSDEFYVLADKKRPSFDEYEGFVQLENGVGLMTKFEEEVNRYLTFVSVRLKTKRKVTIVTGKSAYNFIKNISEKIMNNIEGLQINVYKIENTYFGESITVSGLVTATDIINNLKDKNLGDMILIPKSMLKQDEDVFLDDYTIDDLEKILNVKIIPCEVEGRTFIRKLLERKE</sequence>
<dbReference type="InterPro" id="IPR007549">
    <property type="entry name" value="DUF512"/>
</dbReference>
<dbReference type="InterPro" id="IPR013785">
    <property type="entry name" value="Aldolase_TIM"/>
</dbReference>
<dbReference type="SUPFAM" id="SSF102114">
    <property type="entry name" value="Radical SAM enzymes"/>
    <property type="match status" value="1"/>
</dbReference>
<evidence type="ECO:0000313" key="2">
    <source>
        <dbReference type="EMBL" id="KXZ39567.1"/>
    </source>
</evidence>
<evidence type="ECO:0000313" key="4">
    <source>
        <dbReference type="Proteomes" id="UP000092605"/>
    </source>
</evidence>